<keyword evidence="10" id="KW-1185">Reference proteome</keyword>
<feature type="domain" description="Sigma-54 factor interaction" evidence="6">
    <location>
        <begin position="164"/>
        <end position="393"/>
    </location>
</feature>
<protein>
    <submittedName>
        <fullName evidence="9">Sigma 54-interacting transcriptional regulator</fullName>
    </submittedName>
</protein>
<dbReference type="PROSITE" id="PS50112">
    <property type="entry name" value="PAS"/>
    <property type="match status" value="1"/>
</dbReference>
<organism evidence="9 10">
    <name type="scientific">Clostridium thailandense</name>
    <dbReference type="NCBI Taxonomy" id="2794346"/>
    <lineage>
        <taxon>Bacteria</taxon>
        <taxon>Bacillati</taxon>
        <taxon>Bacillota</taxon>
        <taxon>Clostridia</taxon>
        <taxon>Eubacteriales</taxon>
        <taxon>Clostridiaceae</taxon>
        <taxon>Clostridium</taxon>
    </lineage>
</organism>
<name>A0A949WV67_9CLOT</name>
<dbReference type="PANTHER" id="PTHR32071">
    <property type="entry name" value="TRANSCRIPTIONAL REGULATORY PROTEIN"/>
    <property type="match status" value="1"/>
</dbReference>
<dbReference type="EMBL" id="JAEEGC010000043">
    <property type="protein sequence ID" value="MBV7273337.1"/>
    <property type="molecule type" value="Genomic_DNA"/>
</dbReference>
<dbReference type="InterPro" id="IPR003593">
    <property type="entry name" value="AAA+_ATPase"/>
</dbReference>
<keyword evidence="4" id="KW-0238">DNA-binding</keyword>
<dbReference type="InterPro" id="IPR025943">
    <property type="entry name" value="Sigma_54_int_dom_ATP-bd_2"/>
</dbReference>
<dbReference type="PANTHER" id="PTHR32071:SF57">
    <property type="entry name" value="C4-DICARBOXYLATE TRANSPORT TRANSCRIPTIONAL REGULATORY PROTEIN DCTD"/>
    <property type="match status" value="1"/>
</dbReference>
<dbReference type="PROSITE" id="PS00688">
    <property type="entry name" value="SIGMA54_INTERACT_3"/>
    <property type="match status" value="1"/>
</dbReference>
<dbReference type="PROSITE" id="PS50045">
    <property type="entry name" value="SIGMA54_INTERACT_4"/>
    <property type="match status" value="1"/>
</dbReference>
<dbReference type="InterPro" id="IPR058031">
    <property type="entry name" value="AAA_lid_NorR"/>
</dbReference>
<dbReference type="SMART" id="SM00382">
    <property type="entry name" value="AAA"/>
    <property type="match status" value="1"/>
</dbReference>
<evidence type="ECO:0000259" key="6">
    <source>
        <dbReference type="PROSITE" id="PS50045"/>
    </source>
</evidence>
<evidence type="ECO:0000256" key="5">
    <source>
        <dbReference type="ARBA" id="ARBA00023163"/>
    </source>
</evidence>
<dbReference type="InterPro" id="IPR025662">
    <property type="entry name" value="Sigma_54_int_dom_ATP-bd_1"/>
</dbReference>
<feature type="domain" description="PAC" evidence="8">
    <location>
        <begin position="87"/>
        <end position="139"/>
    </location>
</feature>
<dbReference type="PROSITE" id="PS00675">
    <property type="entry name" value="SIGMA54_INTERACT_1"/>
    <property type="match status" value="1"/>
</dbReference>
<dbReference type="Pfam" id="PF25601">
    <property type="entry name" value="AAA_lid_14"/>
    <property type="match status" value="1"/>
</dbReference>
<dbReference type="InterPro" id="IPR025944">
    <property type="entry name" value="Sigma_54_int_dom_CS"/>
</dbReference>
<dbReference type="FunFam" id="3.40.50.300:FF:000006">
    <property type="entry name" value="DNA-binding transcriptional regulator NtrC"/>
    <property type="match status" value="1"/>
</dbReference>
<evidence type="ECO:0000256" key="1">
    <source>
        <dbReference type="ARBA" id="ARBA00022741"/>
    </source>
</evidence>
<dbReference type="SMART" id="SM00091">
    <property type="entry name" value="PAS"/>
    <property type="match status" value="1"/>
</dbReference>
<keyword evidence="3" id="KW-0805">Transcription regulation</keyword>
<dbReference type="CDD" id="cd00130">
    <property type="entry name" value="PAS"/>
    <property type="match status" value="1"/>
</dbReference>
<evidence type="ECO:0000313" key="10">
    <source>
        <dbReference type="Proteomes" id="UP000694308"/>
    </source>
</evidence>
<dbReference type="Proteomes" id="UP000694308">
    <property type="component" value="Unassembled WGS sequence"/>
</dbReference>
<dbReference type="RefSeq" id="WP_218320369.1">
    <property type="nucleotide sequence ID" value="NZ_JAEEGC010000043.1"/>
</dbReference>
<accession>A0A949WV67</accession>
<reference evidence="9" key="1">
    <citation type="submission" date="2020-12" db="EMBL/GenBank/DDBJ databases">
        <title>Clostridium thailandense sp. nov., a novel acetogenic bacterium isolated from peat land soil in Thailand.</title>
        <authorList>
            <person name="Chaikitkaew S."/>
            <person name="Birkeland N.K."/>
        </authorList>
    </citation>
    <scope>NUCLEOTIDE SEQUENCE</scope>
    <source>
        <strain evidence="9">PL3</strain>
    </source>
</reference>
<dbReference type="Pfam" id="PF13426">
    <property type="entry name" value="PAS_9"/>
    <property type="match status" value="1"/>
</dbReference>
<evidence type="ECO:0000313" key="9">
    <source>
        <dbReference type="EMBL" id="MBV7273337.1"/>
    </source>
</evidence>
<keyword evidence="2" id="KW-0067">ATP-binding</keyword>
<feature type="domain" description="PAS" evidence="7">
    <location>
        <begin position="20"/>
        <end position="67"/>
    </location>
</feature>
<evidence type="ECO:0000259" key="7">
    <source>
        <dbReference type="PROSITE" id="PS50112"/>
    </source>
</evidence>
<dbReference type="CDD" id="cd00009">
    <property type="entry name" value="AAA"/>
    <property type="match status" value="1"/>
</dbReference>
<dbReference type="NCBIfam" id="TIGR00229">
    <property type="entry name" value="sensory_box"/>
    <property type="match status" value="1"/>
</dbReference>
<keyword evidence="1" id="KW-0547">Nucleotide-binding</keyword>
<dbReference type="AlphaFoldDB" id="A0A949WV67"/>
<dbReference type="GO" id="GO:0043565">
    <property type="term" value="F:sequence-specific DNA binding"/>
    <property type="evidence" value="ECO:0007669"/>
    <property type="project" value="InterPro"/>
</dbReference>
<keyword evidence="5" id="KW-0804">Transcription</keyword>
<dbReference type="Pfam" id="PF00158">
    <property type="entry name" value="Sigma54_activat"/>
    <property type="match status" value="1"/>
</dbReference>
<evidence type="ECO:0000259" key="8">
    <source>
        <dbReference type="PROSITE" id="PS50113"/>
    </source>
</evidence>
<dbReference type="GO" id="GO:0006355">
    <property type="term" value="P:regulation of DNA-templated transcription"/>
    <property type="evidence" value="ECO:0007669"/>
    <property type="project" value="InterPro"/>
</dbReference>
<dbReference type="PROSITE" id="PS50113">
    <property type="entry name" value="PAC"/>
    <property type="match status" value="1"/>
</dbReference>
<evidence type="ECO:0000256" key="2">
    <source>
        <dbReference type="ARBA" id="ARBA00022840"/>
    </source>
</evidence>
<evidence type="ECO:0000256" key="4">
    <source>
        <dbReference type="ARBA" id="ARBA00023125"/>
    </source>
</evidence>
<dbReference type="GO" id="GO:0005524">
    <property type="term" value="F:ATP binding"/>
    <property type="evidence" value="ECO:0007669"/>
    <property type="project" value="UniProtKB-KW"/>
</dbReference>
<dbReference type="InterPro" id="IPR000700">
    <property type="entry name" value="PAS-assoc_C"/>
</dbReference>
<dbReference type="Pfam" id="PF02954">
    <property type="entry name" value="HTH_8"/>
    <property type="match status" value="1"/>
</dbReference>
<dbReference type="InterPro" id="IPR002078">
    <property type="entry name" value="Sigma_54_int"/>
</dbReference>
<proteinExistence type="predicted"/>
<gene>
    <name evidence="9" type="ORF">I6U48_10495</name>
</gene>
<sequence>MFLKKGGCDLQSENKACKCTLNQLYDVIESSYDGIYITDGQANTIFLNKAYEKITGMKKEEMLGKNMASIEREGYISKSATLAVLRYGKTVTIDQGFKTGKKVLVSSSPIFDEQGKISMVVTNVRDVTELYELKEKLEKNEELAKKYYSQVEAMRKQLLNFSDIIAEDEKMLTILEIAKKVADVDTTVLLLGETGVGKEEIAKYIHRNSKRSDRSFIKINCGAIPENLIESELFGYEKGAFTGASREGKIGLFELADGGTVFLDEVGELPLDMQVKLLRVLQEGEIKRVGGIKTINIDVRFIAATNRNLKNMVSQKTFREDLYYRLNVIPIRILPLRERKDDIEPLIMHFLQMFNKKYNFNKDISSGAMESLKEYEWPGNVRELKNIIERIVIMSADNKIFRSDLPIKSVWSEEKTEFEVNSKKVTLKEAIENLEVVLIENAFKKHGNVRAAAKELGIDASTFVRKRKRYKDKNMLQK</sequence>
<dbReference type="InterPro" id="IPR002197">
    <property type="entry name" value="HTH_Fis"/>
</dbReference>
<dbReference type="InterPro" id="IPR000014">
    <property type="entry name" value="PAS"/>
</dbReference>
<comment type="caution">
    <text evidence="9">The sequence shown here is derived from an EMBL/GenBank/DDBJ whole genome shotgun (WGS) entry which is preliminary data.</text>
</comment>
<evidence type="ECO:0000256" key="3">
    <source>
        <dbReference type="ARBA" id="ARBA00023015"/>
    </source>
</evidence>
<dbReference type="PROSITE" id="PS00676">
    <property type="entry name" value="SIGMA54_INTERACT_2"/>
    <property type="match status" value="1"/>
</dbReference>